<organism evidence="1 2">
    <name type="scientific">Candidatus Woesebacteria bacterium GW2011_GWB1_41_10</name>
    <dbReference type="NCBI Taxonomy" id="1618577"/>
    <lineage>
        <taxon>Bacteria</taxon>
        <taxon>Candidatus Woeseibacteriota</taxon>
    </lineage>
</organism>
<dbReference type="AlphaFoldDB" id="A0A0G0WN86"/>
<keyword evidence="1" id="KW-0489">Methyltransferase</keyword>
<dbReference type="SUPFAM" id="SSF53335">
    <property type="entry name" value="S-adenosyl-L-methionine-dependent methyltransferases"/>
    <property type="match status" value="1"/>
</dbReference>
<accession>A0A0G0WN86</accession>
<dbReference type="EMBL" id="LCAE01000027">
    <property type="protein sequence ID" value="KKR85915.1"/>
    <property type="molecule type" value="Genomic_DNA"/>
</dbReference>
<name>A0A0G0WN86_9BACT</name>
<evidence type="ECO:0000313" key="2">
    <source>
        <dbReference type="Proteomes" id="UP000033858"/>
    </source>
</evidence>
<dbReference type="PANTHER" id="PTHR43861">
    <property type="entry name" value="TRANS-ACONITATE 2-METHYLTRANSFERASE-RELATED"/>
    <property type="match status" value="1"/>
</dbReference>
<dbReference type="CDD" id="cd02440">
    <property type="entry name" value="AdoMet_MTases"/>
    <property type="match status" value="1"/>
</dbReference>
<sequence>MDLKSTYNRIAEDWFKDHHGDTWWIEGTDRFASFLKSGALVLDVGCGAGVKSQYLLDKGLKVVGVDFSEKMIGIAKREVPEATFHVADIKDLSGLQESFDGILVQAVLLHIPKSEVREVVRELRNKLNDGGYLYIAVKERRENEKDEEILKENDYGYEYERFFSYFTLSEIKRYVSDAGLGISYEKVTLSGHTNWIQMICHK</sequence>
<keyword evidence="1" id="KW-0808">Transferase</keyword>
<reference evidence="1 2" key="1">
    <citation type="journal article" date="2015" name="Nature">
        <title>rRNA introns, odd ribosomes, and small enigmatic genomes across a large radiation of phyla.</title>
        <authorList>
            <person name="Brown C.T."/>
            <person name="Hug L.A."/>
            <person name="Thomas B.C."/>
            <person name="Sharon I."/>
            <person name="Castelle C.J."/>
            <person name="Singh A."/>
            <person name="Wilkins M.J."/>
            <person name="Williams K.H."/>
            <person name="Banfield J.F."/>
        </authorList>
    </citation>
    <scope>NUCLEOTIDE SEQUENCE [LARGE SCALE GENOMIC DNA]</scope>
</reference>
<evidence type="ECO:0000313" key="1">
    <source>
        <dbReference type="EMBL" id="KKR85915.1"/>
    </source>
</evidence>
<dbReference type="Gene3D" id="3.40.50.150">
    <property type="entry name" value="Vaccinia Virus protein VP39"/>
    <property type="match status" value="1"/>
</dbReference>
<dbReference type="PANTHER" id="PTHR43861:SF1">
    <property type="entry name" value="TRANS-ACONITATE 2-METHYLTRANSFERASE"/>
    <property type="match status" value="1"/>
</dbReference>
<proteinExistence type="predicted"/>
<dbReference type="GO" id="GO:0008168">
    <property type="term" value="F:methyltransferase activity"/>
    <property type="evidence" value="ECO:0007669"/>
    <property type="project" value="UniProtKB-KW"/>
</dbReference>
<gene>
    <name evidence="1" type="ORF">UU32_C0027G0006</name>
</gene>
<dbReference type="InterPro" id="IPR029063">
    <property type="entry name" value="SAM-dependent_MTases_sf"/>
</dbReference>
<comment type="caution">
    <text evidence="1">The sequence shown here is derived from an EMBL/GenBank/DDBJ whole genome shotgun (WGS) entry which is preliminary data.</text>
</comment>
<dbReference type="Proteomes" id="UP000033858">
    <property type="component" value="Unassembled WGS sequence"/>
</dbReference>
<dbReference type="Pfam" id="PF13489">
    <property type="entry name" value="Methyltransf_23"/>
    <property type="match status" value="1"/>
</dbReference>
<dbReference type="GO" id="GO:0032259">
    <property type="term" value="P:methylation"/>
    <property type="evidence" value="ECO:0007669"/>
    <property type="project" value="UniProtKB-KW"/>
</dbReference>
<protein>
    <submittedName>
        <fullName evidence="1">Methyltransferase type 11</fullName>
    </submittedName>
</protein>